<keyword evidence="5 6" id="KW-0720">Serine protease</keyword>
<dbReference type="eggNOG" id="COG0740">
    <property type="taxonomic scope" value="Bacteria"/>
</dbReference>
<dbReference type="Proteomes" id="UP000004508">
    <property type="component" value="Unassembled WGS sequence"/>
</dbReference>
<feature type="active site" evidence="6">
    <location>
        <position position="205"/>
    </location>
</feature>
<protein>
    <recommendedName>
        <fullName evidence="6 7">ATP-dependent Clp protease proteolytic subunit</fullName>
        <ecNumber evidence="6">3.4.21.92</ecNumber>
    </recommendedName>
    <alternativeName>
        <fullName evidence="6">Endopeptidase Clp</fullName>
    </alternativeName>
</protein>
<dbReference type="EC" id="3.4.21.92" evidence="6"/>
<dbReference type="EMBL" id="ADVG01000001">
    <property type="protein sequence ID" value="EFH90291.1"/>
    <property type="molecule type" value="Genomic_DNA"/>
</dbReference>
<gene>
    <name evidence="6" type="primary">clpP</name>
    <name evidence="8" type="ORF">Krac_11907</name>
</gene>
<comment type="caution">
    <text evidence="8">The sequence shown here is derived from an EMBL/GenBank/DDBJ whole genome shotgun (WGS) entry which is preliminary data.</text>
</comment>
<dbReference type="InParanoid" id="D6TEB8"/>
<dbReference type="SUPFAM" id="SSF52096">
    <property type="entry name" value="ClpP/crotonase"/>
    <property type="match status" value="1"/>
</dbReference>
<evidence type="ECO:0000256" key="7">
    <source>
        <dbReference type="RuleBase" id="RU003567"/>
    </source>
</evidence>
<comment type="subunit">
    <text evidence="6">Fourteen ClpP subunits assemble into 2 heptameric rings which stack back to back to give a disk-like structure with a central cavity, resembling the structure of eukaryotic proteasomes.</text>
</comment>
<dbReference type="InterPro" id="IPR023562">
    <property type="entry name" value="ClpP/TepA"/>
</dbReference>
<evidence type="ECO:0000256" key="6">
    <source>
        <dbReference type="HAMAP-Rule" id="MF_00444"/>
    </source>
</evidence>
<dbReference type="Pfam" id="PF00574">
    <property type="entry name" value="CLP_protease"/>
    <property type="match status" value="1"/>
</dbReference>
<evidence type="ECO:0000256" key="3">
    <source>
        <dbReference type="ARBA" id="ARBA00022670"/>
    </source>
</evidence>
<dbReference type="GO" id="GO:0005737">
    <property type="term" value="C:cytoplasm"/>
    <property type="evidence" value="ECO:0007669"/>
    <property type="project" value="UniProtKB-SubCell"/>
</dbReference>
<dbReference type="STRING" id="485913.Krac_11907"/>
<dbReference type="PRINTS" id="PR00127">
    <property type="entry name" value="CLPPROTEASEP"/>
</dbReference>
<organism evidence="8 9">
    <name type="scientific">Ktedonobacter racemifer DSM 44963</name>
    <dbReference type="NCBI Taxonomy" id="485913"/>
    <lineage>
        <taxon>Bacteria</taxon>
        <taxon>Bacillati</taxon>
        <taxon>Chloroflexota</taxon>
        <taxon>Ktedonobacteria</taxon>
        <taxon>Ktedonobacterales</taxon>
        <taxon>Ktedonobacteraceae</taxon>
        <taxon>Ktedonobacter</taxon>
    </lineage>
</organism>
<dbReference type="GO" id="GO:0004176">
    <property type="term" value="F:ATP-dependent peptidase activity"/>
    <property type="evidence" value="ECO:0007669"/>
    <property type="project" value="InterPro"/>
</dbReference>
<keyword evidence="2 6" id="KW-0963">Cytoplasm</keyword>
<evidence type="ECO:0000313" key="9">
    <source>
        <dbReference type="Proteomes" id="UP000004508"/>
    </source>
</evidence>
<dbReference type="PANTHER" id="PTHR10381">
    <property type="entry name" value="ATP-DEPENDENT CLP PROTEASE PROTEOLYTIC SUBUNIT"/>
    <property type="match status" value="1"/>
</dbReference>
<dbReference type="InterPro" id="IPR029045">
    <property type="entry name" value="ClpP/crotonase-like_dom_sf"/>
</dbReference>
<dbReference type="Gene3D" id="3.90.226.10">
    <property type="entry name" value="2-enoyl-CoA Hydratase, Chain A, domain 1"/>
    <property type="match status" value="1"/>
</dbReference>
<dbReference type="PANTHER" id="PTHR10381:SF70">
    <property type="entry name" value="ATP-DEPENDENT CLP PROTEASE PROTEOLYTIC SUBUNIT"/>
    <property type="match status" value="1"/>
</dbReference>
<dbReference type="InterPro" id="IPR001907">
    <property type="entry name" value="ClpP"/>
</dbReference>
<evidence type="ECO:0000256" key="2">
    <source>
        <dbReference type="ARBA" id="ARBA00022490"/>
    </source>
</evidence>
<dbReference type="MEROPS" id="S14.001"/>
<comment type="caution">
    <text evidence="6">Lacks conserved residue(s) required for the propagation of feature annotation.</text>
</comment>
<proteinExistence type="inferred from homology"/>
<evidence type="ECO:0000256" key="4">
    <source>
        <dbReference type="ARBA" id="ARBA00022801"/>
    </source>
</evidence>
<evidence type="ECO:0000313" key="8">
    <source>
        <dbReference type="EMBL" id="EFH90291.1"/>
    </source>
</evidence>
<sequence length="279" mass="31428">MSRRSPAHTLPLSIFNLNHIDTCLFLNYHTIKHVMYLLQDCTTQAEPGSHERSKGDVMDVARRTPGNEEGDILAQARQPFPSIENMASYRRESARINEVPSRLLKERIVFVPPFINDEIANYLIGVLLYLESDDASKEISLYINCHGSLDGNLYYGLGIYDTMRYLKPEITTVCLGAAQGVAAVLLAAGTKGKRFILPHSQVVLHQPLSSVKGQASDIEIRAHELLRQRQSLYEILAEHTGKSVDQVMQDADRRRYMTAKEAVEYGLVDEVITREELAQ</sequence>
<dbReference type="HAMAP" id="MF_00444">
    <property type="entry name" value="ClpP"/>
    <property type="match status" value="1"/>
</dbReference>
<dbReference type="AlphaFoldDB" id="D6TEB8"/>
<comment type="subcellular location">
    <subcellularLocation>
        <location evidence="6">Cytoplasm</location>
    </subcellularLocation>
</comment>
<comment type="function">
    <text evidence="6">Cleaves peptides in various proteins in a process that requires ATP hydrolysis. Has a chymotrypsin-like activity. Plays a major role in the degradation of misfolded proteins.</text>
</comment>
<dbReference type="GO" id="GO:0006515">
    <property type="term" value="P:protein quality control for misfolded or incompletely synthesized proteins"/>
    <property type="evidence" value="ECO:0007669"/>
    <property type="project" value="TreeGrafter"/>
</dbReference>
<accession>D6TEB8</accession>
<evidence type="ECO:0000256" key="5">
    <source>
        <dbReference type="ARBA" id="ARBA00022825"/>
    </source>
</evidence>
<keyword evidence="4 6" id="KW-0378">Hydrolase</keyword>
<keyword evidence="9" id="KW-1185">Reference proteome</keyword>
<comment type="similarity">
    <text evidence="1 6 7">Belongs to the peptidase S14 family.</text>
</comment>
<dbReference type="CDD" id="cd07017">
    <property type="entry name" value="S14_ClpP_2"/>
    <property type="match status" value="1"/>
</dbReference>
<name>D6TEB8_KTERA</name>
<keyword evidence="3 6" id="KW-0645">Protease</keyword>
<comment type="catalytic activity">
    <reaction evidence="6">
        <text>Hydrolysis of proteins to small peptides in the presence of ATP and magnesium. alpha-casein is the usual test substrate. In the absence of ATP, only oligopeptides shorter than five residues are hydrolyzed (such as succinyl-Leu-Tyr-|-NHMec, and Leu-Tyr-Leu-|-Tyr-Trp, in which cleavage of the -Tyr-|-Leu- and -Tyr-|-Trp bonds also occurs).</text>
        <dbReference type="EC" id="3.4.21.92"/>
    </reaction>
</comment>
<reference evidence="8 9" key="1">
    <citation type="journal article" date="2011" name="Stand. Genomic Sci.">
        <title>Non-contiguous finished genome sequence and contextual data of the filamentous soil bacterium Ktedonobacter racemifer type strain (SOSP1-21).</title>
        <authorList>
            <person name="Chang Y.J."/>
            <person name="Land M."/>
            <person name="Hauser L."/>
            <person name="Chertkov O."/>
            <person name="Del Rio T.G."/>
            <person name="Nolan M."/>
            <person name="Copeland A."/>
            <person name="Tice H."/>
            <person name="Cheng J.F."/>
            <person name="Lucas S."/>
            <person name="Han C."/>
            <person name="Goodwin L."/>
            <person name="Pitluck S."/>
            <person name="Ivanova N."/>
            <person name="Ovchinikova G."/>
            <person name="Pati A."/>
            <person name="Chen A."/>
            <person name="Palaniappan K."/>
            <person name="Mavromatis K."/>
            <person name="Liolios K."/>
            <person name="Brettin T."/>
            <person name="Fiebig A."/>
            <person name="Rohde M."/>
            <person name="Abt B."/>
            <person name="Goker M."/>
            <person name="Detter J.C."/>
            <person name="Woyke T."/>
            <person name="Bristow J."/>
            <person name="Eisen J.A."/>
            <person name="Markowitz V."/>
            <person name="Hugenholtz P."/>
            <person name="Kyrpides N.C."/>
            <person name="Klenk H.P."/>
            <person name="Lapidus A."/>
        </authorList>
    </citation>
    <scope>NUCLEOTIDE SEQUENCE [LARGE SCALE GENOMIC DNA]</scope>
    <source>
        <strain evidence="9">DSM 44963</strain>
    </source>
</reference>
<dbReference type="GO" id="GO:0009368">
    <property type="term" value="C:endopeptidase Clp complex"/>
    <property type="evidence" value="ECO:0007669"/>
    <property type="project" value="TreeGrafter"/>
</dbReference>
<dbReference type="GO" id="GO:0051117">
    <property type="term" value="F:ATPase binding"/>
    <property type="evidence" value="ECO:0007669"/>
    <property type="project" value="TreeGrafter"/>
</dbReference>
<evidence type="ECO:0000256" key="1">
    <source>
        <dbReference type="ARBA" id="ARBA00007039"/>
    </source>
</evidence>
<dbReference type="GO" id="GO:0004252">
    <property type="term" value="F:serine-type endopeptidase activity"/>
    <property type="evidence" value="ECO:0007669"/>
    <property type="project" value="UniProtKB-UniRule"/>
</dbReference>